<reference evidence="2" key="1">
    <citation type="submission" date="2022-07" db="EMBL/GenBank/DDBJ databases">
        <title>Chromosome-level genome of Muraenolepis orangiensis.</title>
        <authorList>
            <person name="Kim J."/>
        </authorList>
    </citation>
    <scope>NUCLEOTIDE SEQUENCE</scope>
    <source>
        <strain evidence="2">KU_S4_2022</strain>
        <tissue evidence="2">Muscle</tissue>
    </source>
</reference>
<dbReference type="EMBL" id="JANIIK010000109">
    <property type="protein sequence ID" value="KAJ3597994.1"/>
    <property type="molecule type" value="Genomic_DNA"/>
</dbReference>
<comment type="caution">
    <text evidence="2">The sequence shown here is derived from an EMBL/GenBank/DDBJ whole genome shotgun (WGS) entry which is preliminary data.</text>
</comment>
<keyword evidence="3" id="KW-1185">Reference proteome</keyword>
<dbReference type="Proteomes" id="UP001148018">
    <property type="component" value="Unassembled WGS sequence"/>
</dbReference>
<organism evidence="2 3">
    <name type="scientific">Muraenolepis orangiensis</name>
    <name type="common">Patagonian moray cod</name>
    <dbReference type="NCBI Taxonomy" id="630683"/>
    <lineage>
        <taxon>Eukaryota</taxon>
        <taxon>Metazoa</taxon>
        <taxon>Chordata</taxon>
        <taxon>Craniata</taxon>
        <taxon>Vertebrata</taxon>
        <taxon>Euteleostomi</taxon>
        <taxon>Actinopterygii</taxon>
        <taxon>Neopterygii</taxon>
        <taxon>Teleostei</taxon>
        <taxon>Neoteleostei</taxon>
        <taxon>Acanthomorphata</taxon>
        <taxon>Zeiogadaria</taxon>
        <taxon>Gadariae</taxon>
        <taxon>Gadiformes</taxon>
        <taxon>Muraenolepidoidei</taxon>
        <taxon>Muraenolepididae</taxon>
        <taxon>Muraenolepis</taxon>
    </lineage>
</organism>
<evidence type="ECO:0000313" key="2">
    <source>
        <dbReference type="EMBL" id="KAJ3597994.1"/>
    </source>
</evidence>
<accession>A0A9Q0DYK7</accession>
<feature type="region of interest" description="Disordered" evidence="1">
    <location>
        <begin position="1"/>
        <end position="32"/>
    </location>
</feature>
<feature type="region of interest" description="Disordered" evidence="1">
    <location>
        <begin position="78"/>
        <end position="105"/>
    </location>
</feature>
<evidence type="ECO:0000256" key="1">
    <source>
        <dbReference type="SAM" id="MobiDB-lite"/>
    </source>
</evidence>
<evidence type="ECO:0000313" key="3">
    <source>
        <dbReference type="Proteomes" id="UP001148018"/>
    </source>
</evidence>
<proteinExistence type="predicted"/>
<protein>
    <submittedName>
        <fullName evidence="2">Uncharacterized protein</fullName>
    </submittedName>
</protein>
<sequence length="136" mass="14742">MDTAHHCTPGKDIQRSDRAGTMPRKQTAAPHRAARVTNGVYFGMAEGPERKSLSPPGDAFIFVVEVLLLVVNSVSSCLASLSPPLSPPPPPGSPPPPLVAPHQRHPIAGRDHFLISLKPLRLSPTGFSRDRWRFSK</sequence>
<dbReference type="AlphaFoldDB" id="A0A9Q0DYK7"/>
<gene>
    <name evidence="2" type="ORF">NHX12_001509</name>
</gene>
<name>A0A9Q0DYK7_9TELE</name>
<feature type="compositionally biased region" description="Pro residues" evidence="1">
    <location>
        <begin position="84"/>
        <end position="99"/>
    </location>
</feature>